<feature type="domain" description="Alkyl hydroperoxide reductase subunit C/ Thiol specific antioxidant" evidence="2">
    <location>
        <begin position="71"/>
        <end position="184"/>
    </location>
</feature>
<dbReference type="Gene3D" id="3.40.30.10">
    <property type="entry name" value="Glutaredoxin"/>
    <property type="match status" value="1"/>
</dbReference>
<evidence type="ECO:0000256" key="1">
    <source>
        <dbReference type="SAM" id="SignalP"/>
    </source>
</evidence>
<comment type="caution">
    <text evidence="3">The sequence shown here is derived from an EMBL/GenBank/DDBJ whole genome shotgun (WGS) entry which is preliminary data.</text>
</comment>
<proteinExistence type="predicted"/>
<evidence type="ECO:0000259" key="2">
    <source>
        <dbReference type="Pfam" id="PF00578"/>
    </source>
</evidence>
<dbReference type="Pfam" id="PF00578">
    <property type="entry name" value="AhpC-TSA"/>
    <property type="match status" value="1"/>
</dbReference>
<keyword evidence="4" id="KW-1185">Reference proteome</keyword>
<dbReference type="Proteomes" id="UP001139462">
    <property type="component" value="Unassembled WGS sequence"/>
</dbReference>
<dbReference type="EMBL" id="JAIRBB010000002">
    <property type="protein sequence ID" value="MCG2430156.1"/>
    <property type="molecule type" value="Genomic_DNA"/>
</dbReference>
<feature type="chain" id="PRO_5040976699" evidence="1">
    <location>
        <begin position="19"/>
        <end position="233"/>
    </location>
</feature>
<dbReference type="AlphaFoldDB" id="A0A9X1UC18"/>
<accession>A0A9X1UC18</accession>
<dbReference type="GO" id="GO:0016491">
    <property type="term" value="F:oxidoreductase activity"/>
    <property type="evidence" value="ECO:0007669"/>
    <property type="project" value="InterPro"/>
</dbReference>
<name>A0A9X1UC18_9FLAO</name>
<keyword evidence="1" id="KW-0732">Signal</keyword>
<evidence type="ECO:0000313" key="4">
    <source>
        <dbReference type="Proteomes" id="UP001139462"/>
    </source>
</evidence>
<evidence type="ECO:0000313" key="3">
    <source>
        <dbReference type="EMBL" id="MCG2430156.1"/>
    </source>
</evidence>
<dbReference type="InterPro" id="IPR036249">
    <property type="entry name" value="Thioredoxin-like_sf"/>
</dbReference>
<organism evidence="3 4">
    <name type="scientific">Aequorivita xiaoshiensis</name>
    <dbReference type="NCBI Taxonomy" id="2874476"/>
    <lineage>
        <taxon>Bacteria</taxon>
        <taxon>Pseudomonadati</taxon>
        <taxon>Bacteroidota</taxon>
        <taxon>Flavobacteriia</taxon>
        <taxon>Flavobacteriales</taxon>
        <taxon>Flavobacteriaceae</taxon>
        <taxon>Aequorivita</taxon>
    </lineage>
</organism>
<dbReference type="SUPFAM" id="SSF52833">
    <property type="entry name" value="Thioredoxin-like"/>
    <property type="match status" value="1"/>
</dbReference>
<protein>
    <submittedName>
        <fullName evidence="3">Redoxin domain-containing protein</fullName>
    </submittedName>
</protein>
<sequence length="233" mass="27406">MGRNLLYLLFLFSFLAQSQVEQRTYLSEAIGKNIKKYTKNSEKAYYNQDFKRADFLFDSLIKHVVTGSYLDNFKVRKLSGRKTQLHKFEKPMFLMTYASWCTPGSGEIPALNEIAEENKNTIDFVILFWDSKENVRKVAKAYSKNINIIYIDERENTNNHIIEVMKHSLGFPTSFFMDKNKRIVDVRRGILHPYNEKYEISYQLNLNSFLNGITLLKNFNIEDNQQLVVKENP</sequence>
<reference evidence="3" key="1">
    <citation type="submission" date="2021-09" db="EMBL/GenBank/DDBJ databases">
        <title>Genome of Aequorivita sp. strain F64183.</title>
        <authorList>
            <person name="Wang Y."/>
        </authorList>
    </citation>
    <scope>NUCLEOTIDE SEQUENCE</scope>
    <source>
        <strain evidence="3">F64183</strain>
    </source>
</reference>
<dbReference type="GO" id="GO:0016209">
    <property type="term" value="F:antioxidant activity"/>
    <property type="evidence" value="ECO:0007669"/>
    <property type="project" value="InterPro"/>
</dbReference>
<dbReference type="InterPro" id="IPR000866">
    <property type="entry name" value="AhpC/TSA"/>
</dbReference>
<gene>
    <name evidence="3" type="ORF">K8344_03415</name>
</gene>
<feature type="signal peptide" evidence="1">
    <location>
        <begin position="1"/>
        <end position="18"/>
    </location>
</feature>
<dbReference type="RefSeq" id="WP_237606886.1">
    <property type="nucleotide sequence ID" value="NZ_JAIRBB010000002.1"/>
</dbReference>